<dbReference type="NCBIfam" id="TIGR01842">
    <property type="entry name" value="type_I_sec_PrtD"/>
    <property type="match status" value="1"/>
</dbReference>
<keyword evidence="7 8" id="KW-0472">Membrane</keyword>
<dbReference type="SMART" id="SM00382">
    <property type="entry name" value="AAA"/>
    <property type="match status" value="1"/>
</dbReference>
<evidence type="ECO:0000256" key="3">
    <source>
        <dbReference type="ARBA" id="ARBA00022692"/>
    </source>
</evidence>
<protein>
    <submittedName>
        <fullName evidence="11">Type I secretion system ABC transporter, PrtD family</fullName>
    </submittedName>
</protein>
<dbReference type="PROSITE" id="PS50893">
    <property type="entry name" value="ABC_TRANSPORTER_2"/>
    <property type="match status" value="1"/>
</dbReference>
<reference evidence="11 12" key="1">
    <citation type="submission" date="2016-10" db="EMBL/GenBank/DDBJ databases">
        <authorList>
            <person name="Varghese N."/>
            <person name="Submissions S."/>
        </authorList>
    </citation>
    <scope>NUCLEOTIDE SEQUENCE [LARGE SCALE GENOMIC DNA]</scope>
    <source>
        <strain evidence="11 12">DSM 26672</strain>
    </source>
</reference>
<comment type="subcellular location">
    <subcellularLocation>
        <location evidence="1">Cell membrane</location>
        <topology evidence="1">Multi-pass membrane protein</topology>
    </subcellularLocation>
</comment>
<gene>
    <name evidence="11" type="ORF">SAMN05421844_10159</name>
</gene>
<dbReference type="SUPFAM" id="SSF90123">
    <property type="entry name" value="ABC transporter transmembrane region"/>
    <property type="match status" value="1"/>
</dbReference>
<dbReference type="InterPro" id="IPR017871">
    <property type="entry name" value="ABC_transporter-like_CS"/>
</dbReference>
<evidence type="ECO:0000259" key="9">
    <source>
        <dbReference type="PROSITE" id="PS50893"/>
    </source>
</evidence>
<keyword evidence="4" id="KW-0547">Nucleotide-binding</keyword>
<dbReference type="InterPro" id="IPR027417">
    <property type="entry name" value="P-loop_NTPase"/>
</dbReference>
<evidence type="ECO:0000256" key="5">
    <source>
        <dbReference type="ARBA" id="ARBA00022840"/>
    </source>
</evidence>
<dbReference type="Gene3D" id="1.20.1560.10">
    <property type="entry name" value="ABC transporter type 1, transmembrane domain"/>
    <property type="match status" value="1"/>
</dbReference>
<proteinExistence type="inferred from homology"/>
<dbReference type="PANTHER" id="PTHR24221">
    <property type="entry name" value="ATP-BINDING CASSETTE SUB-FAMILY B"/>
    <property type="match status" value="1"/>
</dbReference>
<evidence type="ECO:0000256" key="8">
    <source>
        <dbReference type="SAM" id="Phobius"/>
    </source>
</evidence>
<dbReference type="InterPro" id="IPR039421">
    <property type="entry name" value="Type_1_exporter"/>
</dbReference>
<evidence type="ECO:0000256" key="6">
    <source>
        <dbReference type="ARBA" id="ARBA00022989"/>
    </source>
</evidence>
<dbReference type="Gene3D" id="3.40.50.300">
    <property type="entry name" value="P-loop containing nucleotide triphosphate hydrolases"/>
    <property type="match status" value="1"/>
</dbReference>
<feature type="domain" description="ABC transmembrane type-1" evidence="10">
    <location>
        <begin position="1"/>
        <end position="279"/>
    </location>
</feature>
<dbReference type="InterPro" id="IPR036640">
    <property type="entry name" value="ABC1_TM_sf"/>
</dbReference>
<dbReference type="Pfam" id="PF00664">
    <property type="entry name" value="ABC_membrane"/>
    <property type="match status" value="1"/>
</dbReference>
<dbReference type="Proteomes" id="UP000199468">
    <property type="component" value="Unassembled WGS sequence"/>
</dbReference>
<dbReference type="PROSITE" id="PS00211">
    <property type="entry name" value="ABC_TRANSPORTER_1"/>
    <property type="match status" value="1"/>
</dbReference>
<evidence type="ECO:0000256" key="1">
    <source>
        <dbReference type="ARBA" id="ARBA00004651"/>
    </source>
</evidence>
<dbReference type="EMBL" id="FNBZ01000001">
    <property type="protein sequence ID" value="SDF20891.1"/>
    <property type="molecule type" value="Genomic_DNA"/>
</dbReference>
<keyword evidence="12" id="KW-1185">Reference proteome</keyword>
<accession>A0ABY0NAK0</accession>
<dbReference type="CDD" id="cd18586">
    <property type="entry name" value="ABC_6TM_PrtD_like"/>
    <property type="match status" value="1"/>
</dbReference>
<evidence type="ECO:0000256" key="7">
    <source>
        <dbReference type="ARBA" id="ARBA00023136"/>
    </source>
</evidence>
<sequence>MAIAVLSGALNLLTLASSLYMLEIYDRVLPSRSIPTLVGLTLLIVMLYVFYALFDILRGRLLLRIGCALDEGLNGKVFQAILSGPLQAKNAGEGLQPMRDLDQVRGFLSGSGPGALFDLPWIPLYLGLCFLFHFWIGATALIGTIVLVALTVLTERLTQKPSTAASGAAAHRISIAEVGRRNAEAVHAMGMGGEMGALWKVVSDEHRLQHQRAAEVAGGFASTSRVLRMLLQSIVLGVGAYLVIQQEATAGIIVASSILTSRALAPVDLAIGNWKGFVRARQGWGRLKEMFEAQPSQAPALALPAPTELITVEAASVSPPGGQRLTASNVSFALRAGQGLGVIGQSASGKSSLARMLVGVWQPLTGTVRMDGSSLRHWRPEELGHHVGYLPQEVELFSGTVAANIARFRSDATAERIIEAAKASGVHELIQRLPEGYQTQIGERGTALSAGQRQRIALARALYGNPFLVVLDEPNSNLDAEGEQALTDAIFQVRRRGGVVVVIAHRPSALTALDQVLVMADGRVQAFGPKDEVLSTSLKAVPKSAGIFDRAASRS</sequence>
<dbReference type="InterPro" id="IPR047957">
    <property type="entry name" value="ABC_AprD-like_6TM"/>
</dbReference>
<dbReference type="PROSITE" id="PS50929">
    <property type="entry name" value="ABC_TM1F"/>
    <property type="match status" value="1"/>
</dbReference>
<dbReference type="InterPro" id="IPR003439">
    <property type="entry name" value="ABC_transporter-like_ATP-bd"/>
</dbReference>
<evidence type="ECO:0000313" key="12">
    <source>
        <dbReference type="Proteomes" id="UP000199468"/>
    </source>
</evidence>
<keyword evidence="6 8" id="KW-1133">Transmembrane helix</keyword>
<feature type="transmembrane region" description="Helical" evidence="8">
    <location>
        <begin position="132"/>
        <end position="153"/>
    </location>
</feature>
<dbReference type="InterPro" id="IPR011527">
    <property type="entry name" value="ABC1_TM_dom"/>
</dbReference>
<evidence type="ECO:0000259" key="10">
    <source>
        <dbReference type="PROSITE" id="PS50929"/>
    </source>
</evidence>
<comment type="similarity">
    <text evidence="2">Belongs to the ABC transporter superfamily.</text>
</comment>
<evidence type="ECO:0000256" key="4">
    <source>
        <dbReference type="ARBA" id="ARBA00022741"/>
    </source>
</evidence>
<feature type="transmembrane region" description="Helical" evidence="8">
    <location>
        <begin position="34"/>
        <end position="54"/>
    </location>
</feature>
<dbReference type="InterPro" id="IPR010128">
    <property type="entry name" value="ATPase_T1SS_PrtD-like"/>
</dbReference>
<comment type="caution">
    <text evidence="11">The sequence shown here is derived from an EMBL/GenBank/DDBJ whole genome shotgun (WGS) entry which is preliminary data.</text>
</comment>
<organism evidence="11 12">
    <name type="scientific">Bosea robiniae</name>
    <dbReference type="NCBI Taxonomy" id="1036780"/>
    <lineage>
        <taxon>Bacteria</taxon>
        <taxon>Pseudomonadati</taxon>
        <taxon>Pseudomonadota</taxon>
        <taxon>Alphaproteobacteria</taxon>
        <taxon>Hyphomicrobiales</taxon>
        <taxon>Boseaceae</taxon>
        <taxon>Bosea</taxon>
    </lineage>
</organism>
<dbReference type="SUPFAM" id="SSF52540">
    <property type="entry name" value="P-loop containing nucleoside triphosphate hydrolases"/>
    <property type="match status" value="1"/>
</dbReference>
<dbReference type="InterPro" id="IPR003593">
    <property type="entry name" value="AAA+_ATPase"/>
</dbReference>
<keyword evidence="3 8" id="KW-0812">Transmembrane</keyword>
<keyword evidence="5" id="KW-0067">ATP-binding</keyword>
<dbReference type="PANTHER" id="PTHR24221:SF248">
    <property type="entry name" value="ABC TRANSPORTER TRANSMEMBRANE REGION"/>
    <property type="match status" value="1"/>
</dbReference>
<dbReference type="Pfam" id="PF00005">
    <property type="entry name" value="ABC_tran"/>
    <property type="match status" value="1"/>
</dbReference>
<evidence type="ECO:0000313" key="11">
    <source>
        <dbReference type="EMBL" id="SDF20891.1"/>
    </source>
</evidence>
<evidence type="ECO:0000256" key="2">
    <source>
        <dbReference type="ARBA" id="ARBA00005417"/>
    </source>
</evidence>
<feature type="domain" description="ABC transporter" evidence="9">
    <location>
        <begin position="312"/>
        <end position="546"/>
    </location>
</feature>
<name>A0ABY0NAK0_9HYPH</name>